<dbReference type="InterPro" id="IPR005829">
    <property type="entry name" value="Sugar_transporter_CS"/>
</dbReference>
<organism evidence="11 12">
    <name type="scientific">Cephus cinctus</name>
    <name type="common">Wheat stem sawfly</name>
    <dbReference type="NCBI Taxonomy" id="211228"/>
    <lineage>
        <taxon>Eukaryota</taxon>
        <taxon>Metazoa</taxon>
        <taxon>Ecdysozoa</taxon>
        <taxon>Arthropoda</taxon>
        <taxon>Hexapoda</taxon>
        <taxon>Insecta</taxon>
        <taxon>Pterygota</taxon>
        <taxon>Neoptera</taxon>
        <taxon>Endopterygota</taxon>
        <taxon>Hymenoptera</taxon>
        <taxon>Cephoidea</taxon>
        <taxon>Cephidae</taxon>
        <taxon>Cephus</taxon>
    </lineage>
</organism>
<keyword evidence="4" id="KW-0762">Sugar transport</keyword>
<dbReference type="SUPFAM" id="SSF103473">
    <property type="entry name" value="MFS general substrate transporter"/>
    <property type="match status" value="1"/>
</dbReference>
<feature type="transmembrane region" description="Helical" evidence="9">
    <location>
        <begin position="261"/>
        <end position="281"/>
    </location>
</feature>
<dbReference type="InterPro" id="IPR050549">
    <property type="entry name" value="MFS_Trehalose_Transporter"/>
</dbReference>
<feature type="transmembrane region" description="Helical" evidence="9">
    <location>
        <begin position="360"/>
        <end position="384"/>
    </location>
</feature>
<evidence type="ECO:0000313" key="12">
    <source>
        <dbReference type="RefSeq" id="XP_015589086.1"/>
    </source>
</evidence>
<evidence type="ECO:0000256" key="5">
    <source>
        <dbReference type="ARBA" id="ARBA00022692"/>
    </source>
</evidence>
<dbReference type="Pfam" id="PF00083">
    <property type="entry name" value="Sugar_tr"/>
    <property type="match status" value="1"/>
</dbReference>
<dbReference type="PANTHER" id="PTHR48021">
    <property type="match status" value="1"/>
</dbReference>
<evidence type="ECO:0000313" key="11">
    <source>
        <dbReference type="Proteomes" id="UP000694920"/>
    </source>
</evidence>
<dbReference type="PRINTS" id="PR00171">
    <property type="entry name" value="SUGRTRNSPORT"/>
</dbReference>
<dbReference type="GO" id="GO:0005886">
    <property type="term" value="C:plasma membrane"/>
    <property type="evidence" value="ECO:0007669"/>
    <property type="project" value="UniProtKB-SubCell"/>
</dbReference>
<dbReference type="Gene3D" id="1.20.1250.20">
    <property type="entry name" value="MFS general substrate transporter like domains"/>
    <property type="match status" value="1"/>
</dbReference>
<accession>A0AAJ7BLM6</accession>
<proteinExistence type="predicted"/>
<evidence type="ECO:0000259" key="10">
    <source>
        <dbReference type="PROSITE" id="PS50850"/>
    </source>
</evidence>
<feature type="transmembrane region" description="Helical" evidence="9">
    <location>
        <begin position="63"/>
        <end position="83"/>
    </location>
</feature>
<dbReference type="PROSITE" id="PS00217">
    <property type="entry name" value="SUGAR_TRANSPORT_2"/>
    <property type="match status" value="1"/>
</dbReference>
<keyword evidence="8" id="KW-0325">Glycoprotein</keyword>
<evidence type="ECO:0000256" key="9">
    <source>
        <dbReference type="SAM" id="Phobius"/>
    </source>
</evidence>
<dbReference type="InterPro" id="IPR005828">
    <property type="entry name" value="MFS_sugar_transport-like"/>
</dbReference>
<comment type="subcellular location">
    <subcellularLocation>
        <location evidence="1">Cell membrane</location>
        <topology evidence="1">Multi-pass membrane protein</topology>
    </subcellularLocation>
</comment>
<dbReference type="KEGG" id="ccin:107264864"/>
<keyword evidence="11" id="KW-1185">Reference proteome</keyword>
<feature type="transmembrane region" description="Helical" evidence="9">
    <location>
        <begin position="115"/>
        <end position="137"/>
    </location>
</feature>
<dbReference type="RefSeq" id="XP_015589086.1">
    <property type="nucleotide sequence ID" value="XM_015733600.2"/>
</dbReference>
<dbReference type="InterPro" id="IPR020846">
    <property type="entry name" value="MFS_dom"/>
</dbReference>
<dbReference type="GeneID" id="107264864"/>
<feature type="transmembrane region" description="Helical" evidence="9">
    <location>
        <begin position="149"/>
        <end position="168"/>
    </location>
</feature>
<keyword evidence="6 9" id="KW-1133">Transmembrane helix</keyword>
<keyword evidence="2" id="KW-0813">Transport</keyword>
<keyword evidence="3" id="KW-1003">Cell membrane</keyword>
<evidence type="ECO:0000256" key="7">
    <source>
        <dbReference type="ARBA" id="ARBA00023136"/>
    </source>
</evidence>
<feature type="domain" description="Major facilitator superfamily (MFS) profile" evidence="10">
    <location>
        <begin position="1"/>
        <end position="451"/>
    </location>
</feature>
<dbReference type="PANTHER" id="PTHR48021:SF46">
    <property type="entry name" value="MAJOR FACILITATOR SUPERFAMILY (MFS) PROFILE DOMAIN-CONTAINING PROTEIN"/>
    <property type="match status" value="1"/>
</dbReference>
<evidence type="ECO:0000256" key="1">
    <source>
        <dbReference type="ARBA" id="ARBA00004651"/>
    </source>
</evidence>
<evidence type="ECO:0000256" key="6">
    <source>
        <dbReference type="ARBA" id="ARBA00022989"/>
    </source>
</evidence>
<dbReference type="InterPro" id="IPR003663">
    <property type="entry name" value="Sugar/inositol_transpt"/>
</dbReference>
<feature type="transmembrane region" description="Helical" evidence="9">
    <location>
        <begin position="429"/>
        <end position="447"/>
    </location>
</feature>
<dbReference type="PROSITE" id="PS00216">
    <property type="entry name" value="SUGAR_TRANSPORT_1"/>
    <property type="match status" value="1"/>
</dbReference>
<dbReference type="AlphaFoldDB" id="A0AAJ7BLM6"/>
<dbReference type="GO" id="GO:0022857">
    <property type="term" value="F:transmembrane transporter activity"/>
    <property type="evidence" value="ECO:0007669"/>
    <property type="project" value="InterPro"/>
</dbReference>
<keyword evidence="7 9" id="KW-0472">Membrane</keyword>
<dbReference type="FunFam" id="1.20.1250.20:FF:000218">
    <property type="entry name" value="facilitated trehalose transporter Tret1"/>
    <property type="match status" value="1"/>
</dbReference>
<dbReference type="InterPro" id="IPR036259">
    <property type="entry name" value="MFS_trans_sf"/>
</dbReference>
<evidence type="ECO:0000256" key="3">
    <source>
        <dbReference type="ARBA" id="ARBA00022475"/>
    </source>
</evidence>
<feature type="transmembrane region" description="Helical" evidence="9">
    <location>
        <begin position="174"/>
        <end position="193"/>
    </location>
</feature>
<feature type="transmembrane region" description="Helical" evidence="9">
    <location>
        <begin position="301"/>
        <end position="321"/>
    </location>
</feature>
<reference evidence="12" key="1">
    <citation type="submission" date="2025-08" db="UniProtKB">
        <authorList>
            <consortium name="RefSeq"/>
        </authorList>
    </citation>
    <scope>IDENTIFICATION</scope>
</reference>
<evidence type="ECO:0000256" key="2">
    <source>
        <dbReference type="ARBA" id="ARBA00022448"/>
    </source>
</evidence>
<evidence type="ECO:0000256" key="8">
    <source>
        <dbReference type="ARBA" id="ARBA00023180"/>
    </source>
</evidence>
<gene>
    <name evidence="12" type="primary">LOC107264864</name>
</gene>
<name>A0AAJ7BLM6_CEPCN</name>
<keyword evidence="5 9" id="KW-0812">Transmembrane</keyword>
<protein>
    <submittedName>
        <fullName evidence="12">Facilitated trehalose transporter Tret1</fullName>
    </submittedName>
</protein>
<evidence type="ECO:0000256" key="4">
    <source>
        <dbReference type="ARBA" id="ARBA00022597"/>
    </source>
</evidence>
<dbReference type="PROSITE" id="PS50850">
    <property type="entry name" value="MFS"/>
    <property type="match status" value="1"/>
</dbReference>
<sequence length="481" mass="53275">MTITQLPFCSRVDIGVVRQIVAGVLCTFLMLDNGLHEGWSTSMIPKLMGGDDPIQVTSKQSAWVINYLSVGGVTGPLLALYLMDKIGRKWSIICAAIPKTGSWLCFALANDHSILYLGRFFAGVGSGISLCVIPIYIGEVTDKRTRGPLSTFIALMNNVGILIAYVLGLYLSRVSLSIICIWIPSIFLVLFIWMPESPMYLRKVHKVARAESVLRWTLGKEDISQEMDEIEKIVSNEPANCFVNAYVSVKEIVQRRGTRKAFRIIIVLFTSLVFSGIPAILSYQTNIYSQAGMKVSTNISVIITGVAIVFAGVICVSLVKFTGKRKLLLISAPTTTGCLVALAIFFLLQSLGVDITVVNWIPMVFVILYVISYGVGLDSIAYSYQGEIFPDSIKSFAAMFCALYYSFLSILIVKIYQELADVFGIHAPLWIFIIATLINWLLIYVIVPETEGRSLSQIQKQLHEEKTTTKVLKKSASYIFS</sequence>
<feature type="transmembrane region" description="Helical" evidence="9">
    <location>
        <begin position="328"/>
        <end position="348"/>
    </location>
</feature>
<dbReference type="Proteomes" id="UP000694920">
    <property type="component" value="Unplaced"/>
</dbReference>
<feature type="transmembrane region" description="Helical" evidence="9">
    <location>
        <begin position="396"/>
        <end position="417"/>
    </location>
</feature>